<proteinExistence type="predicted"/>
<feature type="region of interest" description="Disordered" evidence="1">
    <location>
        <begin position="55"/>
        <end position="130"/>
    </location>
</feature>
<evidence type="ECO:0000313" key="3">
    <source>
        <dbReference type="EnsemblMetazoa" id="Aqu2.1.38976_001"/>
    </source>
</evidence>
<evidence type="ECO:0000256" key="2">
    <source>
        <dbReference type="SAM" id="SignalP"/>
    </source>
</evidence>
<accession>A0A1X7VFZ7</accession>
<sequence>MYLLVVCNLAYIACVFTFLAVDDDSYFALRKTEAQVFELFCLVEQYFSISISYHSRSSWRSADGGRPPAKGIAGGGGPPATGSAGGGRPPATGGRAAGGRPPATGATAGGGGGGGSKLLSDDDLQELGKY</sequence>
<name>A0A1X7VFZ7_AMPQE</name>
<feature type="compositionally biased region" description="Acidic residues" evidence="1">
    <location>
        <begin position="121"/>
        <end position="130"/>
    </location>
</feature>
<reference evidence="3" key="1">
    <citation type="submission" date="2017-05" db="UniProtKB">
        <authorList>
            <consortium name="EnsemblMetazoa"/>
        </authorList>
    </citation>
    <scope>IDENTIFICATION</scope>
</reference>
<organism evidence="3">
    <name type="scientific">Amphimedon queenslandica</name>
    <name type="common">Sponge</name>
    <dbReference type="NCBI Taxonomy" id="400682"/>
    <lineage>
        <taxon>Eukaryota</taxon>
        <taxon>Metazoa</taxon>
        <taxon>Porifera</taxon>
        <taxon>Demospongiae</taxon>
        <taxon>Heteroscleromorpha</taxon>
        <taxon>Haplosclerida</taxon>
        <taxon>Niphatidae</taxon>
        <taxon>Amphimedon</taxon>
    </lineage>
</organism>
<dbReference type="InParanoid" id="A0A1X7VFZ7"/>
<feature type="signal peptide" evidence="2">
    <location>
        <begin position="1"/>
        <end position="17"/>
    </location>
</feature>
<feature type="compositionally biased region" description="Gly residues" evidence="1">
    <location>
        <begin position="107"/>
        <end position="116"/>
    </location>
</feature>
<keyword evidence="2" id="KW-0732">Signal</keyword>
<evidence type="ECO:0000256" key="1">
    <source>
        <dbReference type="SAM" id="MobiDB-lite"/>
    </source>
</evidence>
<feature type="compositionally biased region" description="Low complexity" evidence="1">
    <location>
        <begin position="89"/>
        <end position="106"/>
    </location>
</feature>
<feature type="compositionally biased region" description="Low complexity" evidence="1">
    <location>
        <begin position="55"/>
        <end position="71"/>
    </location>
</feature>
<dbReference type="AlphaFoldDB" id="A0A1X7VFZ7"/>
<protein>
    <submittedName>
        <fullName evidence="3">Uncharacterized protein</fullName>
    </submittedName>
</protein>
<feature type="chain" id="PRO_5010852647" evidence="2">
    <location>
        <begin position="18"/>
        <end position="130"/>
    </location>
</feature>
<feature type="compositionally biased region" description="Gly residues" evidence="1">
    <location>
        <begin position="72"/>
        <end position="88"/>
    </location>
</feature>
<dbReference type="EnsemblMetazoa" id="Aqu2.1.38976_001">
    <property type="protein sequence ID" value="Aqu2.1.38976_001"/>
    <property type="gene ID" value="Aqu2.1.38976"/>
</dbReference>